<evidence type="ECO:0000313" key="6">
    <source>
        <dbReference type="EMBL" id="GGH56911.1"/>
    </source>
</evidence>
<evidence type="ECO:0000259" key="5">
    <source>
        <dbReference type="Pfam" id="PF17851"/>
    </source>
</evidence>
<dbReference type="SUPFAM" id="SSF75005">
    <property type="entry name" value="Arabinanase/levansucrase/invertase"/>
    <property type="match status" value="1"/>
</dbReference>
<evidence type="ECO:0000313" key="7">
    <source>
        <dbReference type="Proteomes" id="UP000652153"/>
    </source>
</evidence>
<dbReference type="InterPro" id="IPR013320">
    <property type="entry name" value="ConA-like_dom_sf"/>
</dbReference>
<comment type="similarity">
    <text evidence="1 4">Belongs to the glycosyl hydrolase 43 family.</text>
</comment>
<dbReference type="Gene3D" id="2.60.120.200">
    <property type="match status" value="1"/>
</dbReference>
<keyword evidence="3 4" id="KW-0326">Glycosidase</keyword>
<dbReference type="GO" id="GO:0016787">
    <property type="term" value="F:hydrolase activity"/>
    <property type="evidence" value="ECO:0007669"/>
    <property type="project" value="UniProtKB-KW"/>
</dbReference>
<accession>A0ABQ1ZET2</accession>
<feature type="domain" description="Beta-xylosidase C-terminal Concanavalin A-like" evidence="5">
    <location>
        <begin position="225"/>
        <end position="417"/>
    </location>
</feature>
<dbReference type="Gene3D" id="2.115.10.20">
    <property type="entry name" value="Glycosyl hydrolase domain, family 43"/>
    <property type="match status" value="1"/>
</dbReference>
<dbReference type="Pfam" id="PF04616">
    <property type="entry name" value="Glyco_hydro_43"/>
    <property type="match status" value="1"/>
</dbReference>
<dbReference type="PANTHER" id="PTHR42812">
    <property type="entry name" value="BETA-XYLOSIDASE"/>
    <property type="match status" value="1"/>
</dbReference>
<protein>
    <submittedName>
        <fullName evidence="6">Glycoside hydrolase 43 family protein</fullName>
    </submittedName>
</protein>
<dbReference type="SUPFAM" id="SSF49899">
    <property type="entry name" value="Concanavalin A-like lectins/glucanases"/>
    <property type="match status" value="1"/>
</dbReference>
<sequence length="422" mass="46598">MATTNVSSGGNFYVRSEQAEGPWSRPVYVAQDGIDPSLLFDEDGRVYFQSACNGQDGEGIYQCEIDISTGHKLSESRLIWKGTGGAAPEAPHLYKINGFYYLMIAEGGTEYGHMETIARSDAPYGPHVPCPHNPILSNRSLKSSIHAVGHADLVQTQDGSWWAVCLGIRPPAYPMRHHLGRETFLAPVTWTPDGWPMIGENGRLHAVMDSPNLPEFKWPAPVSLDHFDQPALGLDWIHLRNPAPNSVSLHESPGHLTLYGNSASLDDGKNPAFVGRRLSHFCCSIAAMLDFEPAYENEEAGLTVFMNEKYHYDLAVKRIHGEKKWIWRRMVGSLRLEEVLDCNCGDGPVTLHVGADPDQFTFSIKHELSDIYSPGSAETHLLSSEVAGGFTGIIVAMYAYSPAAAPTPARFDWFNYEPAPRD</sequence>
<gene>
    <name evidence="6" type="ORF">GCM10008014_28020</name>
</gene>
<evidence type="ECO:0000256" key="4">
    <source>
        <dbReference type="RuleBase" id="RU361187"/>
    </source>
</evidence>
<dbReference type="InterPro" id="IPR006710">
    <property type="entry name" value="Glyco_hydro_43"/>
</dbReference>
<dbReference type="InterPro" id="IPR051795">
    <property type="entry name" value="Glycosyl_Hydrlase_43"/>
</dbReference>
<keyword evidence="7" id="KW-1185">Reference proteome</keyword>
<comment type="caution">
    <text evidence="6">The sequence shown here is derived from an EMBL/GenBank/DDBJ whole genome shotgun (WGS) entry which is preliminary data.</text>
</comment>
<keyword evidence="2 4" id="KW-0378">Hydrolase</keyword>
<evidence type="ECO:0000256" key="2">
    <source>
        <dbReference type="ARBA" id="ARBA00022801"/>
    </source>
</evidence>
<dbReference type="Pfam" id="PF17851">
    <property type="entry name" value="GH43_C2"/>
    <property type="match status" value="1"/>
</dbReference>
<dbReference type="InterPro" id="IPR041542">
    <property type="entry name" value="GH43_C2"/>
</dbReference>
<reference evidence="7" key="1">
    <citation type="journal article" date="2019" name="Int. J. Syst. Evol. Microbiol.">
        <title>The Global Catalogue of Microorganisms (GCM) 10K type strain sequencing project: providing services to taxonomists for standard genome sequencing and annotation.</title>
        <authorList>
            <consortium name="The Broad Institute Genomics Platform"/>
            <consortium name="The Broad Institute Genome Sequencing Center for Infectious Disease"/>
            <person name="Wu L."/>
            <person name="Ma J."/>
        </authorList>
    </citation>
    <scope>NUCLEOTIDE SEQUENCE [LARGE SCALE GENOMIC DNA]</scope>
    <source>
        <strain evidence="7">CGMCC 1.12770</strain>
    </source>
</reference>
<organism evidence="6 7">
    <name type="scientific">Paenibacillus silvae</name>
    <dbReference type="NCBI Taxonomy" id="1325358"/>
    <lineage>
        <taxon>Bacteria</taxon>
        <taxon>Bacillati</taxon>
        <taxon>Bacillota</taxon>
        <taxon>Bacilli</taxon>
        <taxon>Bacillales</taxon>
        <taxon>Paenibacillaceae</taxon>
        <taxon>Paenibacillus</taxon>
    </lineage>
</organism>
<dbReference type="PANTHER" id="PTHR42812:SF12">
    <property type="entry name" value="BETA-XYLOSIDASE-RELATED"/>
    <property type="match status" value="1"/>
</dbReference>
<dbReference type="InterPro" id="IPR023296">
    <property type="entry name" value="Glyco_hydro_beta-prop_sf"/>
</dbReference>
<evidence type="ECO:0000256" key="1">
    <source>
        <dbReference type="ARBA" id="ARBA00009865"/>
    </source>
</evidence>
<dbReference type="EMBL" id="BMFU01000003">
    <property type="protein sequence ID" value="GGH56911.1"/>
    <property type="molecule type" value="Genomic_DNA"/>
</dbReference>
<name>A0ABQ1ZET2_9BACL</name>
<proteinExistence type="inferred from homology"/>
<dbReference type="Proteomes" id="UP000652153">
    <property type="component" value="Unassembled WGS sequence"/>
</dbReference>
<evidence type="ECO:0000256" key="3">
    <source>
        <dbReference type="ARBA" id="ARBA00023295"/>
    </source>
</evidence>